<evidence type="ECO:0000256" key="2">
    <source>
        <dbReference type="ARBA" id="ARBA00012386"/>
    </source>
</evidence>
<dbReference type="GO" id="GO:0016432">
    <property type="term" value="F:tRNA-uridine aminocarboxypropyltransferase activity"/>
    <property type="evidence" value="ECO:0007669"/>
    <property type="project" value="UniProtKB-EC"/>
</dbReference>
<dbReference type="STRING" id="282301.A0A267EVR5"/>
<evidence type="ECO:0000256" key="8">
    <source>
        <dbReference type="ARBA" id="ARBA00038290"/>
    </source>
</evidence>
<dbReference type="AlphaFoldDB" id="A0A267EVR5"/>
<feature type="domain" description="DTW" evidence="13">
    <location>
        <begin position="277"/>
        <end position="491"/>
    </location>
</feature>
<evidence type="ECO:0000256" key="4">
    <source>
        <dbReference type="ARBA" id="ARBA00022691"/>
    </source>
</evidence>
<evidence type="ECO:0000256" key="12">
    <source>
        <dbReference type="SAM" id="MobiDB-lite"/>
    </source>
</evidence>
<evidence type="ECO:0000313" key="15">
    <source>
        <dbReference type="Proteomes" id="UP000215902"/>
    </source>
</evidence>
<evidence type="ECO:0000259" key="13">
    <source>
        <dbReference type="SMART" id="SM01144"/>
    </source>
</evidence>
<keyword evidence="5" id="KW-0819">tRNA processing</keyword>
<evidence type="ECO:0000256" key="5">
    <source>
        <dbReference type="ARBA" id="ARBA00022694"/>
    </source>
</evidence>
<name>A0A267EVR5_9PLAT</name>
<dbReference type="EMBL" id="NIVC01001688">
    <property type="protein sequence ID" value="PAA65064.1"/>
    <property type="molecule type" value="Genomic_DNA"/>
</dbReference>
<keyword evidence="6" id="KW-0539">Nucleus</keyword>
<dbReference type="Pfam" id="PF03942">
    <property type="entry name" value="DTW"/>
    <property type="match status" value="1"/>
</dbReference>
<feature type="region of interest" description="Disordered" evidence="12">
    <location>
        <begin position="1"/>
        <end position="241"/>
    </location>
</feature>
<keyword evidence="3" id="KW-0808">Transferase</keyword>
<comment type="function">
    <text evidence="7">Catalyzes the formation of 3-(3-amino-3-carboxypropyl)uridine (acp3U) at position 20 in the D-loop of several cytoplasmic tRNAs (acp3U(20)).</text>
</comment>
<feature type="compositionally biased region" description="Polar residues" evidence="12">
    <location>
        <begin position="223"/>
        <end position="234"/>
    </location>
</feature>
<dbReference type="GO" id="GO:0005634">
    <property type="term" value="C:nucleus"/>
    <property type="evidence" value="ECO:0007669"/>
    <property type="project" value="UniProtKB-SubCell"/>
</dbReference>
<feature type="non-terminal residue" evidence="14">
    <location>
        <position position="1"/>
    </location>
</feature>
<dbReference type="SMART" id="SM01144">
    <property type="entry name" value="DTW"/>
    <property type="match status" value="1"/>
</dbReference>
<evidence type="ECO:0000256" key="10">
    <source>
        <dbReference type="ARBA" id="ARBA00042508"/>
    </source>
</evidence>
<dbReference type="OrthoDB" id="3173at2759"/>
<comment type="catalytic activity">
    <reaction evidence="11">
        <text>a uridine in tRNA + S-adenosyl-L-methionine = a 3-[(3S)-3-amino-3-carboxypropyl]uridine in tRNA + S-methyl-5'-thioadenosine + H(+)</text>
        <dbReference type="Rhea" id="RHEA:62432"/>
        <dbReference type="Rhea" id="RHEA-COMP:13339"/>
        <dbReference type="Rhea" id="RHEA-COMP:16092"/>
        <dbReference type="ChEBI" id="CHEBI:15378"/>
        <dbReference type="ChEBI" id="CHEBI:17509"/>
        <dbReference type="ChEBI" id="CHEBI:59789"/>
        <dbReference type="ChEBI" id="CHEBI:65315"/>
        <dbReference type="ChEBI" id="CHEBI:82930"/>
        <dbReference type="EC" id="2.5.1.25"/>
    </reaction>
</comment>
<comment type="subcellular location">
    <subcellularLocation>
        <location evidence="1">Nucleus</location>
    </subcellularLocation>
</comment>
<proteinExistence type="inferred from homology"/>
<comment type="similarity">
    <text evidence="8">Belongs to the TDD superfamily. DTWD1 family.</text>
</comment>
<dbReference type="GO" id="GO:0006400">
    <property type="term" value="P:tRNA modification"/>
    <property type="evidence" value="ECO:0007669"/>
    <property type="project" value="TreeGrafter"/>
</dbReference>
<keyword evidence="4" id="KW-0949">S-adenosyl-L-methionine</keyword>
<feature type="compositionally biased region" description="Basic and acidic residues" evidence="12">
    <location>
        <begin position="16"/>
        <end position="220"/>
    </location>
</feature>
<feature type="compositionally biased region" description="Polar residues" evidence="12">
    <location>
        <begin position="1"/>
        <end position="14"/>
    </location>
</feature>
<evidence type="ECO:0000256" key="11">
    <source>
        <dbReference type="ARBA" id="ARBA00048718"/>
    </source>
</evidence>
<dbReference type="Proteomes" id="UP000215902">
    <property type="component" value="Unassembled WGS sequence"/>
</dbReference>
<evidence type="ECO:0000256" key="9">
    <source>
        <dbReference type="ARBA" id="ARBA00039242"/>
    </source>
</evidence>
<dbReference type="PANTHER" id="PTHR15627">
    <property type="entry name" value="NATURAL KILLER CELL-SPECIFIC ANTIGEN KLIP1"/>
    <property type="match status" value="1"/>
</dbReference>
<evidence type="ECO:0000256" key="3">
    <source>
        <dbReference type="ARBA" id="ARBA00022679"/>
    </source>
</evidence>
<evidence type="ECO:0000313" key="14">
    <source>
        <dbReference type="EMBL" id="PAA65064.1"/>
    </source>
</evidence>
<dbReference type="InterPro" id="IPR005636">
    <property type="entry name" value="DTW"/>
</dbReference>
<sequence length="507" mass="58106">DNPIKSSDQLNLIEQHSCKSRDKDPDNDKDLLKTDKDQDPRSDKDSDLRSEKDQDLRSDKDQDLRSDKDQDLRSDKDQDLRSDKDQDLRSDKDQDLRSDKDQDLRSDKDQDLRSDKDQDLRSDKDQDLRSDKDQDLRSDKDQDLRSDKDQDLRSDKDQDLRSDKDQDLRSDKDQDLRSDKDQDLRSDKDQELRRDKDQDLRSDKDQDLRSDKDQDPRSEKGSAGSNQDPKQSCEPNKDLQQPAERPFAHLRGLSSGDFLDAVASSGRSACSVCGRSRKFYCPVCCVPVPSSQPLPSVRLPFSVCVLKHPAEFHGKSTSPHAVLLSPDCRIVRYPLLPDLSSGCVAVVYPAPGALSVAELAVRMAPPSDSTCETDDTGDSRQKLLEESMRRWTVLFLDATWHQANGMINDDRLRSLPRVALSNHSSHYWRYEAGLSPSHLSTIEAIYYLAVDLHLALRQLGYWPGADDYDGRYDNLLLYFNHLYRLLYANYDGGRACGERKRRHFQLK</sequence>
<organism evidence="14 15">
    <name type="scientific">Macrostomum lignano</name>
    <dbReference type="NCBI Taxonomy" id="282301"/>
    <lineage>
        <taxon>Eukaryota</taxon>
        <taxon>Metazoa</taxon>
        <taxon>Spiralia</taxon>
        <taxon>Lophotrochozoa</taxon>
        <taxon>Platyhelminthes</taxon>
        <taxon>Rhabditophora</taxon>
        <taxon>Macrostomorpha</taxon>
        <taxon>Macrostomida</taxon>
        <taxon>Macrostomidae</taxon>
        <taxon>Macrostomum</taxon>
    </lineage>
</organism>
<accession>A0A267EVR5</accession>
<evidence type="ECO:0000256" key="7">
    <source>
        <dbReference type="ARBA" id="ARBA00037050"/>
    </source>
</evidence>
<comment type="caution">
    <text evidence="14">The sequence shown here is derived from an EMBL/GenBank/DDBJ whole genome shotgun (WGS) entry which is preliminary data.</text>
</comment>
<dbReference type="EC" id="2.5.1.25" evidence="2"/>
<evidence type="ECO:0000256" key="6">
    <source>
        <dbReference type="ARBA" id="ARBA00023242"/>
    </source>
</evidence>
<dbReference type="InterPro" id="IPR051521">
    <property type="entry name" value="tRNA_Mod/Golgi_Maint"/>
</dbReference>
<keyword evidence="15" id="KW-1185">Reference proteome</keyword>
<gene>
    <name evidence="14" type="ORF">BOX15_Mlig011284g2</name>
</gene>
<protein>
    <recommendedName>
        <fullName evidence="9">tRNA-uridine aminocarboxypropyltransferase 1</fullName>
        <ecNumber evidence="2">2.5.1.25</ecNumber>
    </recommendedName>
    <alternativeName>
        <fullName evidence="10">DTW domain-containing protein 1</fullName>
    </alternativeName>
</protein>
<reference evidence="14 15" key="1">
    <citation type="submission" date="2017-06" db="EMBL/GenBank/DDBJ databases">
        <title>A platform for efficient transgenesis in Macrostomum lignano, a flatworm model organism for stem cell research.</title>
        <authorList>
            <person name="Berezikov E."/>
        </authorList>
    </citation>
    <scope>NUCLEOTIDE SEQUENCE [LARGE SCALE GENOMIC DNA]</scope>
    <source>
        <strain evidence="14">DV1</strain>
        <tissue evidence="14">Whole organism</tissue>
    </source>
</reference>
<dbReference type="PANTHER" id="PTHR15627:SF8">
    <property type="entry name" value="TRNA-URIDINE AMINOCARBOXYPROPYLTRANSFERASE 1"/>
    <property type="match status" value="1"/>
</dbReference>
<evidence type="ECO:0000256" key="1">
    <source>
        <dbReference type="ARBA" id="ARBA00004123"/>
    </source>
</evidence>